<dbReference type="InterPro" id="IPR002314">
    <property type="entry name" value="aa-tRNA-synt_IIb"/>
</dbReference>
<name>C4YCG5_CLAL4</name>
<dbReference type="EC" id="6.1.1.3" evidence="3"/>
<evidence type="ECO:0000313" key="16">
    <source>
        <dbReference type="EMBL" id="EEQ41676.1"/>
    </source>
</evidence>
<dbReference type="GO" id="GO:0005739">
    <property type="term" value="C:mitochondrion"/>
    <property type="evidence" value="ECO:0007669"/>
    <property type="project" value="TreeGrafter"/>
</dbReference>
<dbReference type="KEGG" id="clu:CLUG_05804"/>
<dbReference type="Pfam" id="PF03129">
    <property type="entry name" value="HGTP_anticodon"/>
    <property type="match status" value="1"/>
</dbReference>
<keyword evidence="8" id="KW-0648">Protein biosynthesis</keyword>
<evidence type="ECO:0000256" key="9">
    <source>
        <dbReference type="ARBA" id="ARBA00023146"/>
    </source>
</evidence>
<evidence type="ECO:0000256" key="6">
    <source>
        <dbReference type="ARBA" id="ARBA00022741"/>
    </source>
</evidence>
<dbReference type="PROSITE" id="PS50862">
    <property type="entry name" value="AA_TRNA_LIGASE_II"/>
    <property type="match status" value="1"/>
</dbReference>
<evidence type="ECO:0000256" key="7">
    <source>
        <dbReference type="ARBA" id="ARBA00022840"/>
    </source>
</evidence>
<dbReference type="NCBIfam" id="TIGR00418">
    <property type="entry name" value="thrS"/>
    <property type="match status" value="1"/>
</dbReference>
<dbReference type="FunFam" id="3.40.50.800:FF:000003">
    <property type="entry name" value="Threonine--tRNA ligase 2, cytoplasmic"/>
    <property type="match status" value="1"/>
</dbReference>
<dbReference type="FunFam" id="3.10.20.30:FF:000006">
    <property type="entry name" value="Threonine--tRNA ligase, cytoplasmic"/>
    <property type="match status" value="1"/>
</dbReference>
<dbReference type="FunCoup" id="C4YCG5">
    <property type="interactions" value="968"/>
</dbReference>
<dbReference type="CDD" id="cd01667">
    <property type="entry name" value="TGS_ThrRS"/>
    <property type="match status" value="1"/>
</dbReference>
<dbReference type="InterPro" id="IPR002320">
    <property type="entry name" value="Thr-tRNA-ligase_IIa"/>
</dbReference>
<dbReference type="CDD" id="cd00860">
    <property type="entry name" value="ThrRS_anticodon"/>
    <property type="match status" value="1"/>
</dbReference>
<feature type="compositionally biased region" description="Basic and acidic residues" evidence="13">
    <location>
        <begin position="1"/>
        <end position="13"/>
    </location>
</feature>
<dbReference type="Gene3D" id="3.40.50.800">
    <property type="entry name" value="Anticodon-binding domain"/>
    <property type="match status" value="1"/>
</dbReference>
<dbReference type="InterPro" id="IPR012947">
    <property type="entry name" value="tRNA_SAD"/>
</dbReference>
<comment type="catalytic activity">
    <reaction evidence="11">
        <text>tRNA(Thr) + L-threonine + ATP = L-threonyl-tRNA(Thr) + AMP + diphosphate + H(+)</text>
        <dbReference type="Rhea" id="RHEA:24624"/>
        <dbReference type="Rhea" id="RHEA-COMP:9670"/>
        <dbReference type="Rhea" id="RHEA-COMP:9704"/>
        <dbReference type="ChEBI" id="CHEBI:15378"/>
        <dbReference type="ChEBI" id="CHEBI:30616"/>
        <dbReference type="ChEBI" id="CHEBI:33019"/>
        <dbReference type="ChEBI" id="CHEBI:57926"/>
        <dbReference type="ChEBI" id="CHEBI:78442"/>
        <dbReference type="ChEBI" id="CHEBI:78534"/>
        <dbReference type="ChEBI" id="CHEBI:456215"/>
        <dbReference type="EC" id="6.1.1.3"/>
    </reaction>
</comment>
<organism evidence="16 17">
    <name type="scientific">Clavispora lusitaniae (strain ATCC 42720)</name>
    <name type="common">Yeast</name>
    <name type="synonym">Candida lusitaniae</name>
    <dbReference type="NCBI Taxonomy" id="306902"/>
    <lineage>
        <taxon>Eukaryota</taxon>
        <taxon>Fungi</taxon>
        <taxon>Dikarya</taxon>
        <taxon>Ascomycota</taxon>
        <taxon>Saccharomycotina</taxon>
        <taxon>Pichiomycetes</taxon>
        <taxon>Metschnikowiaceae</taxon>
        <taxon>Clavispora</taxon>
    </lineage>
</organism>
<dbReference type="Pfam" id="PF02824">
    <property type="entry name" value="TGS"/>
    <property type="match status" value="1"/>
</dbReference>
<dbReference type="GO" id="GO:0006435">
    <property type="term" value="P:threonyl-tRNA aminoacylation"/>
    <property type="evidence" value="ECO:0007669"/>
    <property type="project" value="EnsemblFungi"/>
</dbReference>
<dbReference type="SUPFAM" id="SSF81271">
    <property type="entry name" value="TGS-like"/>
    <property type="match status" value="1"/>
</dbReference>
<dbReference type="GO" id="GO:1990825">
    <property type="term" value="F:sequence-specific mRNA binding"/>
    <property type="evidence" value="ECO:0007669"/>
    <property type="project" value="EnsemblFungi"/>
</dbReference>
<dbReference type="OMA" id="WYADGMY"/>
<feature type="domain" description="TGS" evidence="15">
    <location>
        <begin position="69"/>
        <end position="131"/>
    </location>
</feature>
<evidence type="ECO:0000256" key="4">
    <source>
        <dbReference type="ARBA" id="ARBA00022490"/>
    </source>
</evidence>
<dbReference type="SUPFAM" id="SSF55186">
    <property type="entry name" value="ThrRS/AlaRS common domain"/>
    <property type="match status" value="1"/>
</dbReference>
<evidence type="ECO:0000256" key="2">
    <source>
        <dbReference type="ARBA" id="ARBA00008226"/>
    </source>
</evidence>
<evidence type="ECO:0000256" key="1">
    <source>
        <dbReference type="ARBA" id="ARBA00004496"/>
    </source>
</evidence>
<evidence type="ECO:0000256" key="12">
    <source>
        <dbReference type="ARBA" id="ARBA00073157"/>
    </source>
</evidence>
<dbReference type="InterPro" id="IPR012676">
    <property type="entry name" value="TGS-like"/>
</dbReference>
<keyword evidence="7" id="KW-0067">ATP-binding</keyword>
<evidence type="ECO:0000256" key="5">
    <source>
        <dbReference type="ARBA" id="ARBA00022598"/>
    </source>
</evidence>
<evidence type="ECO:0000259" key="14">
    <source>
        <dbReference type="PROSITE" id="PS50862"/>
    </source>
</evidence>
<feature type="domain" description="Aminoacyl-transfer RNA synthetases class-II family profile" evidence="14">
    <location>
        <begin position="300"/>
        <end position="609"/>
    </location>
</feature>
<dbReference type="HAMAP" id="MF_00184">
    <property type="entry name" value="Thr_tRNA_synth"/>
    <property type="match status" value="1"/>
</dbReference>
<dbReference type="FunFam" id="3.30.980.10:FF:000005">
    <property type="entry name" value="Threonyl-tRNA synthetase, mitochondrial"/>
    <property type="match status" value="1"/>
</dbReference>
<evidence type="ECO:0000256" key="11">
    <source>
        <dbReference type="ARBA" id="ARBA00049515"/>
    </source>
</evidence>
<dbReference type="EMBL" id="CH408083">
    <property type="protein sequence ID" value="EEQ41676.1"/>
    <property type="molecule type" value="Genomic_DNA"/>
</dbReference>
<keyword evidence="9" id="KW-0030">Aminoacyl-tRNA synthetase</keyword>
<dbReference type="InterPro" id="IPR036621">
    <property type="entry name" value="Anticodon-bd_dom_sf"/>
</dbReference>
<dbReference type="OrthoDB" id="5423599at2759"/>
<evidence type="ECO:0000256" key="13">
    <source>
        <dbReference type="SAM" id="MobiDB-lite"/>
    </source>
</evidence>
<dbReference type="FunFam" id="3.30.930.10:FF:000009">
    <property type="entry name" value="Threonine--tRNA ligase 2, cytoplasmic"/>
    <property type="match status" value="1"/>
</dbReference>
<evidence type="ECO:0000256" key="10">
    <source>
        <dbReference type="ARBA" id="ARBA00031900"/>
    </source>
</evidence>
<evidence type="ECO:0000256" key="8">
    <source>
        <dbReference type="ARBA" id="ARBA00022917"/>
    </source>
</evidence>
<protein>
    <recommendedName>
        <fullName evidence="12">Threonine--tRNA ligase, cytoplasmic</fullName>
        <ecNumber evidence="3">6.1.1.3</ecNumber>
    </recommendedName>
    <alternativeName>
        <fullName evidence="10">Threonyl-tRNA synthetase</fullName>
    </alternativeName>
</protein>
<dbReference type="InterPro" id="IPR047246">
    <property type="entry name" value="ThrRS_anticodon"/>
</dbReference>
<dbReference type="GO" id="GO:0004829">
    <property type="term" value="F:threonine-tRNA ligase activity"/>
    <property type="evidence" value="ECO:0007669"/>
    <property type="project" value="UniProtKB-EC"/>
</dbReference>
<dbReference type="CDD" id="cd00771">
    <property type="entry name" value="ThrRS_core"/>
    <property type="match status" value="1"/>
</dbReference>
<gene>
    <name evidence="16" type="ORF">CLUG_05804</name>
</gene>
<dbReference type="PROSITE" id="PS51880">
    <property type="entry name" value="TGS"/>
    <property type="match status" value="1"/>
</dbReference>
<keyword evidence="4" id="KW-0963">Cytoplasm</keyword>
<dbReference type="SUPFAM" id="SSF55681">
    <property type="entry name" value="Class II aaRS and biotin synthetases"/>
    <property type="match status" value="1"/>
</dbReference>
<dbReference type="STRING" id="306902.C4YCG5"/>
<accession>C4YCG5</accession>
<dbReference type="SMART" id="SM00863">
    <property type="entry name" value="tRNA_SAD"/>
    <property type="match status" value="1"/>
</dbReference>
<dbReference type="Gene3D" id="3.30.930.10">
    <property type="entry name" value="Bira Bifunctional Protein, Domain 2"/>
    <property type="match status" value="1"/>
</dbReference>
<keyword evidence="5" id="KW-0436">Ligase</keyword>
<dbReference type="PANTHER" id="PTHR11451">
    <property type="entry name" value="THREONINE-TRNA LIGASE"/>
    <property type="match status" value="1"/>
</dbReference>
<comment type="subcellular location">
    <subcellularLocation>
        <location evidence="1">Cytoplasm</location>
    </subcellularLocation>
</comment>
<dbReference type="AlphaFoldDB" id="C4YCG5"/>
<feature type="region of interest" description="Disordered" evidence="13">
    <location>
        <begin position="1"/>
        <end position="39"/>
    </location>
</feature>
<dbReference type="Pfam" id="PF00587">
    <property type="entry name" value="tRNA-synt_2b"/>
    <property type="match status" value="1"/>
</dbReference>
<dbReference type="InterPro" id="IPR004095">
    <property type="entry name" value="TGS"/>
</dbReference>
<sequence>MAEVEKDLEKLSVQEKAPAKPQAPKKEKKKAPQQNLLLDPQPEFLDYRIKIFDELKAKYDSEIAAKPRDAIKITLKDGSVKEGTAYETSPWDIASSIGKSFAERQVISKVDGELWDLERPLEGDAVLEFLDFEHPEGKAVFWHSSAHVLGEACECHYGCHLSYGPPTEDGFFYDMSINDGEGVVSQDDFGTIEKVSTKIIKEKQKFVRLEMTKEELLKMFEYNKYKVKFISEKVPDGTSTTVYRCGPLIDLCRGPHILHTGKIKAFKVLKNSSSYFLGDSNNDSLQRVYGISFPDKKLMDEHLKFLKEASERDHRKIGKEQELFYFNEVSPGSAFWLPHGTRIYNTLVDMLREEYRQRGYEEVITPNMYNTKLWEISGHWGNYKENMFSFEVEKDTFGLKPMNCPGHCVLFKSRERSYRELPWRVADFGVVHRNEFSGALSGLTRVRRFQQDDAHIFCEQDQIEQEIAGVFDFLQKVYGTFGFEFKMELSTRPEKYVGDLETWNGAEKNLENALNKFMGEGKWELNPGDGAFYGPKIDIKISDALRRWFQCATIQLDFQMPQRFELEYKRDSNSKENSMARPVMIHRAILGSVERMTAILTEHYKGKWPFWLSPRQILVVPVGVKYFEYAEQLKDELVKKHKFYADVDLSGNTLQKKVRNGQMLKYNFIFIVGEQEQAEHSVNIRNRDIQEEQGKNATVKFEEVVAQLTKLKEELRSDNKLI</sequence>
<dbReference type="InterPro" id="IPR033728">
    <property type="entry name" value="ThrRS_core"/>
</dbReference>
<dbReference type="PRINTS" id="PR01047">
    <property type="entry name" value="TRNASYNTHTHR"/>
</dbReference>
<dbReference type="VEuPathDB" id="FungiDB:CLUG_05804"/>
<dbReference type="InterPro" id="IPR018163">
    <property type="entry name" value="Thr/Ala-tRNA-synth_IIc_edit"/>
</dbReference>
<keyword evidence="6" id="KW-0547">Nucleotide-binding</keyword>
<dbReference type="InterPro" id="IPR045864">
    <property type="entry name" value="aa-tRNA-synth_II/BPL/LPL"/>
</dbReference>
<dbReference type="HOGENOM" id="CLU_008554_0_2_1"/>
<evidence type="ECO:0000256" key="3">
    <source>
        <dbReference type="ARBA" id="ARBA00013163"/>
    </source>
</evidence>
<dbReference type="SUPFAM" id="SSF52954">
    <property type="entry name" value="Class II aaRS ABD-related"/>
    <property type="match status" value="1"/>
</dbReference>
<dbReference type="Proteomes" id="UP000007703">
    <property type="component" value="Unassembled WGS sequence"/>
</dbReference>
<dbReference type="Gene3D" id="3.10.20.30">
    <property type="match status" value="1"/>
</dbReference>
<dbReference type="InterPro" id="IPR004154">
    <property type="entry name" value="Anticodon-bd"/>
</dbReference>
<dbReference type="GeneID" id="8494862"/>
<evidence type="ECO:0000313" key="17">
    <source>
        <dbReference type="Proteomes" id="UP000007703"/>
    </source>
</evidence>
<dbReference type="Gene3D" id="3.30.980.10">
    <property type="entry name" value="Threonyl-trna Synthetase, Chain A, domain 2"/>
    <property type="match status" value="1"/>
</dbReference>
<proteinExistence type="inferred from homology"/>
<dbReference type="GO" id="GO:0005524">
    <property type="term" value="F:ATP binding"/>
    <property type="evidence" value="ECO:0007669"/>
    <property type="project" value="UniProtKB-KW"/>
</dbReference>
<dbReference type="InterPro" id="IPR006195">
    <property type="entry name" value="aa-tRNA-synth_II"/>
</dbReference>
<reference evidence="16 17" key="1">
    <citation type="journal article" date="2009" name="Nature">
        <title>Evolution of pathogenicity and sexual reproduction in eight Candida genomes.</title>
        <authorList>
            <person name="Butler G."/>
            <person name="Rasmussen M.D."/>
            <person name="Lin M.F."/>
            <person name="Santos M.A."/>
            <person name="Sakthikumar S."/>
            <person name="Munro C.A."/>
            <person name="Rheinbay E."/>
            <person name="Grabherr M."/>
            <person name="Forche A."/>
            <person name="Reedy J.L."/>
            <person name="Agrafioti I."/>
            <person name="Arnaud M.B."/>
            <person name="Bates S."/>
            <person name="Brown A.J."/>
            <person name="Brunke S."/>
            <person name="Costanzo M.C."/>
            <person name="Fitzpatrick D.A."/>
            <person name="de Groot P.W."/>
            <person name="Harris D."/>
            <person name="Hoyer L.L."/>
            <person name="Hube B."/>
            <person name="Klis F.M."/>
            <person name="Kodira C."/>
            <person name="Lennard N."/>
            <person name="Logue M.E."/>
            <person name="Martin R."/>
            <person name="Neiman A.M."/>
            <person name="Nikolaou E."/>
            <person name="Quail M.A."/>
            <person name="Quinn J."/>
            <person name="Santos M.C."/>
            <person name="Schmitzberger F.F."/>
            <person name="Sherlock G."/>
            <person name="Shah P."/>
            <person name="Silverstein K.A."/>
            <person name="Skrzypek M.S."/>
            <person name="Soll D."/>
            <person name="Staggs R."/>
            <person name="Stansfield I."/>
            <person name="Stumpf M.P."/>
            <person name="Sudbery P.E."/>
            <person name="Srikantha T."/>
            <person name="Zeng Q."/>
            <person name="Berman J."/>
            <person name="Berriman M."/>
            <person name="Heitman J."/>
            <person name="Gow N.A."/>
            <person name="Lorenz M.C."/>
            <person name="Birren B.W."/>
            <person name="Kellis M."/>
            <person name="Cuomo C.A."/>
        </authorList>
    </citation>
    <scope>NUCLEOTIDE SEQUENCE [LARGE SCALE GENOMIC DNA]</scope>
    <source>
        <strain evidence="16 17">ATCC 42720</strain>
    </source>
</reference>
<dbReference type="InParanoid" id="C4YCG5"/>
<comment type="similarity">
    <text evidence="2">Belongs to the class-II aminoacyl-tRNA synthetase family.</text>
</comment>
<dbReference type="InterPro" id="IPR012675">
    <property type="entry name" value="Beta-grasp_dom_sf"/>
</dbReference>
<evidence type="ECO:0000259" key="15">
    <source>
        <dbReference type="PROSITE" id="PS51880"/>
    </source>
</evidence>
<dbReference type="PANTHER" id="PTHR11451:SF46">
    <property type="entry name" value="THREONINE--TRNA LIGASE"/>
    <property type="match status" value="1"/>
</dbReference>
<dbReference type="Pfam" id="PF07973">
    <property type="entry name" value="tRNA_SAD"/>
    <property type="match status" value="1"/>
</dbReference>